<sequence length="109" mass="12097">MYNASAMRHRAVQKSLARHAVSRMPDLRNCESGALCGDEARRVADDILALLLTVSPPAQQHVQPSLVPGRYLRVGTRDVINATSLQRDTDVSIFLSTLWRTDGYPTTFT</sequence>
<dbReference type="Proteomes" id="UP000078542">
    <property type="component" value="Unassembled WGS sequence"/>
</dbReference>
<evidence type="ECO:0000313" key="1">
    <source>
        <dbReference type="EMBL" id="KYN07370.1"/>
    </source>
</evidence>
<name>A0A195D382_9HYME</name>
<organism evidence="1 2">
    <name type="scientific">Cyphomyrmex costatus</name>
    <dbReference type="NCBI Taxonomy" id="456900"/>
    <lineage>
        <taxon>Eukaryota</taxon>
        <taxon>Metazoa</taxon>
        <taxon>Ecdysozoa</taxon>
        <taxon>Arthropoda</taxon>
        <taxon>Hexapoda</taxon>
        <taxon>Insecta</taxon>
        <taxon>Pterygota</taxon>
        <taxon>Neoptera</taxon>
        <taxon>Endopterygota</taxon>
        <taxon>Hymenoptera</taxon>
        <taxon>Apocrita</taxon>
        <taxon>Aculeata</taxon>
        <taxon>Formicoidea</taxon>
        <taxon>Formicidae</taxon>
        <taxon>Myrmicinae</taxon>
        <taxon>Cyphomyrmex</taxon>
    </lineage>
</organism>
<proteinExistence type="predicted"/>
<dbReference type="AlphaFoldDB" id="A0A195D382"/>
<protein>
    <submittedName>
        <fullName evidence="1">Uncharacterized protein</fullName>
    </submittedName>
</protein>
<accession>A0A195D382</accession>
<dbReference type="EMBL" id="KQ976885">
    <property type="protein sequence ID" value="KYN07370.1"/>
    <property type="molecule type" value="Genomic_DNA"/>
</dbReference>
<keyword evidence="2" id="KW-1185">Reference proteome</keyword>
<gene>
    <name evidence="1" type="ORF">ALC62_01572</name>
</gene>
<reference evidence="1 2" key="1">
    <citation type="submission" date="2016-03" db="EMBL/GenBank/DDBJ databases">
        <title>Cyphomyrmex costatus WGS genome.</title>
        <authorList>
            <person name="Nygaard S."/>
            <person name="Hu H."/>
            <person name="Boomsma J."/>
            <person name="Zhang G."/>
        </authorList>
    </citation>
    <scope>NUCLEOTIDE SEQUENCE [LARGE SCALE GENOMIC DNA]</scope>
    <source>
        <strain evidence="1">MS0001</strain>
        <tissue evidence="1">Whole body</tissue>
    </source>
</reference>
<evidence type="ECO:0000313" key="2">
    <source>
        <dbReference type="Proteomes" id="UP000078542"/>
    </source>
</evidence>